<keyword evidence="1" id="KW-1133">Transmembrane helix</keyword>
<protein>
    <submittedName>
        <fullName evidence="2">Uncharacterized protein</fullName>
    </submittedName>
</protein>
<keyword evidence="1" id="KW-0472">Membrane</keyword>
<dbReference type="Proteomes" id="UP001204798">
    <property type="component" value="Unassembled WGS sequence"/>
</dbReference>
<proteinExistence type="predicted"/>
<dbReference type="RefSeq" id="WP_259093844.1">
    <property type="nucleotide sequence ID" value="NZ_JANUCP010000001.1"/>
</dbReference>
<keyword evidence="3" id="KW-1185">Reference proteome</keyword>
<name>A0ABT2EJX3_9BACT</name>
<accession>A0ABT2EJX3</accession>
<comment type="caution">
    <text evidence="2">The sequence shown here is derived from an EMBL/GenBank/DDBJ whole genome shotgun (WGS) entry which is preliminary data.</text>
</comment>
<feature type="transmembrane region" description="Helical" evidence="1">
    <location>
        <begin position="6"/>
        <end position="26"/>
    </location>
</feature>
<gene>
    <name evidence="2" type="ORF">M2350_000638</name>
</gene>
<dbReference type="EMBL" id="JANUCP010000001">
    <property type="protein sequence ID" value="MCS3918241.1"/>
    <property type="molecule type" value="Genomic_DNA"/>
</dbReference>
<sequence length="237" mass="28157">MSKRDWLKLVVLILLPINAWLCLFYYQKRWRWVRMYIEGHQREQEIMAMKLEYLRKRQGWLIKEGLPLRFPHIDQVIGKFPPIGRGIPVLFLYISWCAEPEVWDLAVKEALQVNPTLHVALLHDLPTTYKDNREVIDTKRLPLARQLWEKFTKKFQTDRISVLTSRDWWKAWGNMEIGILAVICDGRGIVRAIEPYPPLGLSAYWHEEVKDWRPKLHQAVKRALEKFYGKPSGTQGR</sequence>
<organism evidence="2 3">
    <name type="scientific">Candidatus Fervidibacter sacchari</name>
    <dbReference type="NCBI Taxonomy" id="1448929"/>
    <lineage>
        <taxon>Bacteria</taxon>
        <taxon>Candidatus Fervidibacterota</taxon>
        <taxon>Candidatus Fervidibacter</taxon>
    </lineage>
</organism>
<evidence type="ECO:0000313" key="3">
    <source>
        <dbReference type="Proteomes" id="UP001204798"/>
    </source>
</evidence>
<reference evidence="2 3" key="1">
    <citation type="submission" date="2022-08" db="EMBL/GenBank/DDBJ databases">
        <title>Bacterial and archaeal communities from various locations to study Microbial Dark Matter (Phase II).</title>
        <authorList>
            <person name="Stepanauskas R."/>
        </authorList>
    </citation>
    <scope>NUCLEOTIDE SEQUENCE [LARGE SCALE GENOMIC DNA]</scope>
    <source>
        <strain evidence="2 3">PD1</strain>
    </source>
</reference>
<evidence type="ECO:0000313" key="2">
    <source>
        <dbReference type="EMBL" id="MCS3918241.1"/>
    </source>
</evidence>
<evidence type="ECO:0000256" key="1">
    <source>
        <dbReference type="SAM" id="Phobius"/>
    </source>
</evidence>
<keyword evidence="1" id="KW-0812">Transmembrane</keyword>